<dbReference type="GO" id="GO:0006166">
    <property type="term" value="P:purine ribonucleoside salvage"/>
    <property type="evidence" value="ECO:0007669"/>
    <property type="project" value="UniProtKB-KW"/>
</dbReference>
<evidence type="ECO:0000313" key="13">
    <source>
        <dbReference type="Proteomes" id="UP000887540"/>
    </source>
</evidence>
<dbReference type="Proteomes" id="UP000887540">
    <property type="component" value="Unplaced"/>
</dbReference>
<dbReference type="FunFam" id="3.40.50.2020:FF:000021">
    <property type="entry name" value="Adenine phosphoribosyltransferase"/>
    <property type="match status" value="1"/>
</dbReference>
<dbReference type="PANTHER" id="PTHR32315">
    <property type="entry name" value="ADENINE PHOSPHORIBOSYLTRANSFERASE"/>
    <property type="match status" value="1"/>
</dbReference>
<dbReference type="AlphaFoldDB" id="A0A914CBR2"/>
<dbReference type="PANTHER" id="PTHR32315:SF3">
    <property type="entry name" value="ADENINE PHOSPHORIBOSYLTRANSFERASE"/>
    <property type="match status" value="1"/>
</dbReference>
<organism evidence="13 14">
    <name type="scientific">Acrobeloides nanus</name>
    <dbReference type="NCBI Taxonomy" id="290746"/>
    <lineage>
        <taxon>Eukaryota</taxon>
        <taxon>Metazoa</taxon>
        <taxon>Ecdysozoa</taxon>
        <taxon>Nematoda</taxon>
        <taxon>Chromadorea</taxon>
        <taxon>Rhabditida</taxon>
        <taxon>Tylenchina</taxon>
        <taxon>Cephalobomorpha</taxon>
        <taxon>Cephaloboidea</taxon>
        <taxon>Cephalobidae</taxon>
        <taxon>Acrobeloides</taxon>
    </lineage>
</organism>
<dbReference type="InterPro" id="IPR005764">
    <property type="entry name" value="Ade_phspho_trans"/>
</dbReference>
<evidence type="ECO:0000256" key="11">
    <source>
        <dbReference type="ARBA" id="ARBA00022726"/>
    </source>
</evidence>
<dbReference type="InterPro" id="IPR029057">
    <property type="entry name" value="PRTase-like"/>
</dbReference>
<keyword evidence="9" id="KW-0328">Glycosyltransferase</keyword>
<evidence type="ECO:0000256" key="5">
    <source>
        <dbReference type="ARBA" id="ARBA00008391"/>
    </source>
</evidence>
<feature type="domain" description="Phosphoribosyltransferase" evidence="12">
    <location>
        <begin position="40"/>
        <end position="161"/>
    </location>
</feature>
<evidence type="ECO:0000256" key="4">
    <source>
        <dbReference type="ARBA" id="ARBA00004659"/>
    </source>
</evidence>
<dbReference type="EC" id="2.4.2.7" evidence="6"/>
<dbReference type="HAMAP" id="MF_00004">
    <property type="entry name" value="Aden_phosphoribosyltr"/>
    <property type="match status" value="1"/>
</dbReference>
<comment type="subcellular location">
    <subcellularLocation>
        <location evidence="3">Cytoplasm</location>
    </subcellularLocation>
</comment>
<dbReference type="NCBIfam" id="NF002636">
    <property type="entry name" value="PRK02304.1-5"/>
    <property type="match status" value="1"/>
</dbReference>
<dbReference type="InterPro" id="IPR000836">
    <property type="entry name" value="PRTase_dom"/>
</dbReference>
<name>A0A914CBR2_9BILA</name>
<protein>
    <recommendedName>
        <fullName evidence="7">Adenine phosphoribosyltransferase</fullName>
        <ecNumber evidence="6">2.4.2.7</ecNumber>
    </recommendedName>
</protein>
<dbReference type="GO" id="GO:0016208">
    <property type="term" value="F:AMP binding"/>
    <property type="evidence" value="ECO:0007669"/>
    <property type="project" value="TreeGrafter"/>
</dbReference>
<keyword evidence="10" id="KW-0808">Transferase</keyword>
<keyword evidence="8" id="KW-0963">Cytoplasm</keyword>
<evidence type="ECO:0000256" key="3">
    <source>
        <dbReference type="ARBA" id="ARBA00004496"/>
    </source>
</evidence>
<evidence type="ECO:0000256" key="8">
    <source>
        <dbReference type="ARBA" id="ARBA00022490"/>
    </source>
</evidence>
<dbReference type="Pfam" id="PF00156">
    <property type="entry name" value="Pribosyltran"/>
    <property type="match status" value="1"/>
</dbReference>
<comment type="function">
    <text evidence="2">Catalyzes a salvage reaction resulting in the formation of AMP, that is energically less costly than de novo synthesis.</text>
</comment>
<keyword evidence="11" id="KW-0660">Purine salvage</keyword>
<dbReference type="InterPro" id="IPR050054">
    <property type="entry name" value="UPRTase/APRTase"/>
</dbReference>
<dbReference type="GO" id="GO:0006168">
    <property type="term" value="P:adenine salvage"/>
    <property type="evidence" value="ECO:0007669"/>
    <property type="project" value="InterPro"/>
</dbReference>
<reference evidence="14" key="1">
    <citation type="submission" date="2022-11" db="UniProtKB">
        <authorList>
            <consortium name="WormBaseParasite"/>
        </authorList>
    </citation>
    <scope>IDENTIFICATION</scope>
</reference>
<evidence type="ECO:0000256" key="2">
    <source>
        <dbReference type="ARBA" id="ARBA00003968"/>
    </source>
</evidence>
<dbReference type="GO" id="GO:0005737">
    <property type="term" value="C:cytoplasm"/>
    <property type="evidence" value="ECO:0007669"/>
    <property type="project" value="UniProtKB-SubCell"/>
</dbReference>
<accession>A0A914CBR2</accession>
<evidence type="ECO:0000256" key="7">
    <source>
        <dbReference type="ARBA" id="ARBA00017366"/>
    </source>
</evidence>
<dbReference type="GO" id="GO:0044209">
    <property type="term" value="P:AMP salvage"/>
    <property type="evidence" value="ECO:0007669"/>
    <property type="project" value="TreeGrafter"/>
</dbReference>
<evidence type="ECO:0000313" key="14">
    <source>
        <dbReference type="WBParaSite" id="ACRNAN_Path_79.g294.t1"/>
    </source>
</evidence>
<dbReference type="GO" id="GO:0003999">
    <property type="term" value="F:adenine phosphoribosyltransferase activity"/>
    <property type="evidence" value="ECO:0007669"/>
    <property type="project" value="UniProtKB-EC"/>
</dbReference>
<evidence type="ECO:0000256" key="10">
    <source>
        <dbReference type="ARBA" id="ARBA00022679"/>
    </source>
</evidence>
<comment type="similarity">
    <text evidence="5">Belongs to the purine/pyrimidine phosphoribosyltransferase family.</text>
</comment>
<evidence type="ECO:0000256" key="6">
    <source>
        <dbReference type="ARBA" id="ARBA00011893"/>
    </source>
</evidence>
<comment type="catalytic activity">
    <reaction evidence="1">
        <text>AMP + diphosphate = 5-phospho-alpha-D-ribose 1-diphosphate + adenine</text>
        <dbReference type="Rhea" id="RHEA:16609"/>
        <dbReference type="ChEBI" id="CHEBI:16708"/>
        <dbReference type="ChEBI" id="CHEBI:33019"/>
        <dbReference type="ChEBI" id="CHEBI:58017"/>
        <dbReference type="ChEBI" id="CHEBI:456215"/>
        <dbReference type="EC" id="2.4.2.7"/>
    </reaction>
</comment>
<comment type="pathway">
    <text evidence="4">Purine metabolism; AMP biosynthesis via salvage pathway; AMP from adenine: step 1/1.</text>
</comment>
<evidence type="ECO:0000256" key="9">
    <source>
        <dbReference type="ARBA" id="ARBA00022676"/>
    </source>
</evidence>
<dbReference type="WBParaSite" id="ACRNAN_Path_79.g294.t1">
    <property type="protein sequence ID" value="ACRNAN_Path_79.g294.t1"/>
    <property type="gene ID" value="ACRNAN_Path_79.g294"/>
</dbReference>
<dbReference type="GO" id="GO:0002055">
    <property type="term" value="F:adenine binding"/>
    <property type="evidence" value="ECO:0007669"/>
    <property type="project" value="TreeGrafter"/>
</dbReference>
<sequence length="185" mass="19916">MTRSLAELKTDVAKNVRNFADFPKKGILFRDIMPLIQNSKLLNELCHAIANHVKEDLGGAVDAVAGLEARGFLFGPSVAILLDVPFIPIRKLGKLPGKTIKATYVKEYGEDIVEIQADALQPGARVLIVDDLLATGGTMHAAIDLIEGAGGKVAEAFVLIELADLKGRDCLPQHVQLFSLISYAD</sequence>
<evidence type="ECO:0000256" key="1">
    <source>
        <dbReference type="ARBA" id="ARBA00000868"/>
    </source>
</evidence>
<dbReference type="NCBIfam" id="TIGR01090">
    <property type="entry name" value="apt"/>
    <property type="match status" value="1"/>
</dbReference>
<dbReference type="Gene3D" id="3.40.50.2020">
    <property type="match status" value="1"/>
</dbReference>
<dbReference type="SUPFAM" id="SSF53271">
    <property type="entry name" value="PRTase-like"/>
    <property type="match status" value="1"/>
</dbReference>
<proteinExistence type="inferred from homology"/>
<keyword evidence="13" id="KW-1185">Reference proteome</keyword>
<dbReference type="CDD" id="cd06223">
    <property type="entry name" value="PRTases_typeI"/>
    <property type="match status" value="1"/>
</dbReference>
<evidence type="ECO:0000259" key="12">
    <source>
        <dbReference type="Pfam" id="PF00156"/>
    </source>
</evidence>
<dbReference type="NCBIfam" id="NF002634">
    <property type="entry name" value="PRK02304.1-3"/>
    <property type="match status" value="1"/>
</dbReference>